<dbReference type="EMBL" id="BK015354">
    <property type="protein sequence ID" value="DAE02846.1"/>
    <property type="molecule type" value="Genomic_DNA"/>
</dbReference>
<organism evidence="2">
    <name type="scientific">Siphoviridae sp. ctrvp54</name>
    <dbReference type="NCBI Taxonomy" id="2825690"/>
    <lineage>
        <taxon>Viruses</taxon>
        <taxon>Duplodnaviria</taxon>
        <taxon>Heunggongvirae</taxon>
        <taxon>Uroviricota</taxon>
        <taxon>Caudoviricetes</taxon>
    </lineage>
</organism>
<feature type="transmembrane region" description="Helical" evidence="1">
    <location>
        <begin position="12"/>
        <end position="35"/>
    </location>
</feature>
<keyword evidence="1" id="KW-0812">Transmembrane</keyword>
<reference evidence="2" key="1">
    <citation type="journal article" date="2021" name="Proc. Natl. Acad. Sci. U.S.A.">
        <title>A Catalog of Tens of Thousands of Viruses from Human Metagenomes Reveals Hidden Associations with Chronic Diseases.</title>
        <authorList>
            <person name="Tisza M.J."/>
            <person name="Buck C.B."/>
        </authorList>
    </citation>
    <scope>NUCLEOTIDE SEQUENCE</scope>
    <source>
        <strain evidence="2">Ctrvp54</strain>
    </source>
</reference>
<accession>A0A8S5P6Y1</accession>
<protein>
    <submittedName>
        <fullName evidence="2">Uncharacterized protein</fullName>
    </submittedName>
</protein>
<keyword evidence="1" id="KW-0472">Membrane</keyword>
<evidence type="ECO:0000313" key="2">
    <source>
        <dbReference type="EMBL" id="DAE02846.1"/>
    </source>
</evidence>
<sequence length="42" mass="5039">MIWCINGLHDWVYMVYVAGCIYCSLFYCAFVYYLCAKQCFYA</sequence>
<evidence type="ECO:0000256" key="1">
    <source>
        <dbReference type="SAM" id="Phobius"/>
    </source>
</evidence>
<name>A0A8S5P6Y1_9CAUD</name>
<proteinExistence type="predicted"/>
<keyword evidence="1" id="KW-1133">Transmembrane helix</keyword>